<feature type="domain" description="ATPase RavA-like AAA lid" evidence="2">
    <location>
        <begin position="233"/>
        <end position="303"/>
    </location>
</feature>
<dbReference type="InterPro" id="IPR027417">
    <property type="entry name" value="P-loop_NTPase"/>
</dbReference>
<dbReference type="InterPro" id="IPR041538">
    <property type="entry name" value="RavA-like_AAA_lid"/>
</dbReference>
<feature type="coiled-coil region" evidence="1">
    <location>
        <begin position="340"/>
        <end position="370"/>
    </location>
</feature>
<comment type="caution">
    <text evidence="4">The sequence shown here is derived from an EMBL/GenBank/DDBJ whole genome shotgun (WGS) entry which is preliminary data.</text>
</comment>
<dbReference type="AlphaFoldDB" id="A0A162QRE6"/>
<sequence length="414" mass="47552">MSKVITKEVKSAVAKLNSIQEELSSYIKEKEEVFNVIKLALVAKRNSFFLGATGQAKTYVVKEFIKRIEGAKFYETLMSKQKDEDQLFARLDIAKYAQGTVDIITKDKLLEGDICFLDELFKSGDAILNSLLTYLNGEDVNIEGITIQNKGIATFTASNEIPDFTKEEDKILKPLYDRLHLKLVTEYIKEKDNFKDAVRAKRARVAAAMNNTMDLSELKLLNEMVWQVEVPDSIDDLVWDICNKIYEKTAYTVSDRKKLEYSILIQANALLNNRDKALPEDLVVLKYYLWEKVEDAPIINDIINSCIKNPLKDKILGLKSTATEIVEEAVREVSKLGEGVKDKKTKMKALKKAKNELIQLHTMLEETDLEATRDEDKKLIKENFKYFEEIYEKLTISFGYTYRPLAEEKEMTDI</sequence>
<dbReference type="Gene3D" id="3.40.50.300">
    <property type="entry name" value="P-loop containing nucleotide triphosphate hydrolases"/>
    <property type="match status" value="1"/>
</dbReference>
<name>A0A162QRE6_9CLOT</name>
<proteinExistence type="predicted"/>
<evidence type="ECO:0000313" key="5">
    <source>
        <dbReference type="Proteomes" id="UP000076603"/>
    </source>
</evidence>
<protein>
    <submittedName>
        <fullName evidence="4">ATPase RavA</fullName>
        <ecNumber evidence="4">3.6.3.-</ecNumber>
    </submittedName>
</protein>
<dbReference type="PANTHER" id="PTHR32204:SF0">
    <property type="entry name" value="ATPASE RAVA"/>
    <property type="match status" value="1"/>
</dbReference>
<evidence type="ECO:0000259" key="2">
    <source>
        <dbReference type="Pfam" id="PF17868"/>
    </source>
</evidence>
<organism evidence="4 5">
    <name type="scientific">Clostridium magnum DSM 2767</name>
    <dbReference type="NCBI Taxonomy" id="1121326"/>
    <lineage>
        <taxon>Bacteria</taxon>
        <taxon>Bacillati</taxon>
        <taxon>Bacillota</taxon>
        <taxon>Clostridia</taxon>
        <taxon>Eubacteriales</taxon>
        <taxon>Clostridiaceae</taxon>
        <taxon>Clostridium</taxon>
    </lineage>
</organism>
<keyword evidence="1" id="KW-0175">Coiled coil</keyword>
<feature type="domain" description="MoxR" evidence="3">
    <location>
        <begin position="15"/>
        <end position="216"/>
    </location>
</feature>
<dbReference type="OrthoDB" id="1814213at2"/>
<dbReference type="InterPro" id="IPR050513">
    <property type="entry name" value="RavA_ATPases"/>
</dbReference>
<gene>
    <name evidence="4" type="primary">ravA</name>
    <name evidence="4" type="ORF">CLMAG_57680</name>
</gene>
<reference evidence="4 5" key="1">
    <citation type="submission" date="2016-04" db="EMBL/GenBank/DDBJ databases">
        <title>Genome sequence of Clostridium magnum DSM 2767.</title>
        <authorList>
            <person name="Poehlein A."/>
            <person name="Uhlig R."/>
            <person name="Fischer R."/>
            <person name="Bahl H."/>
            <person name="Daniel R."/>
        </authorList>
    </citation>
    <scope>NUCLEOTIDE SEQUENCE [LARGE SCALE GENOMIC DNA]</scope>
    <source>
        <strain evidence="4 5">DSM 2767</strain>
    </source>
</reference>
<dbReference type="PATRIC" id="fig|1121326.3.peg.5828"/>
<keyword evidence="5" id="KW-1185">Reference proteome</keyword>
<dbReference type="Proteomes" id="UP000076603">
    <property type="component" value="Unassembled WGS sequence"/>
</dbReference>
<dbReference type="InterPro" id="IPR045427">
    <property type="entry name" value="MoxR"/>
</dbReference>
<evidence type="ECO:0000259" key="3">
    <source>
        <dbReference type="Pfam" id="PF20030"/>
    </source>
</evidence>
<keyword evidence="4" id="KW-0378">Hydrolase</keyword>
<evidence type="ECO:0000313" key="4">
    <source>
        <dbReference type="EMBL" id="KZL88864.1"/>
    </source>
</evidence>
<dbReference type="PANTHER" id="PTHR32204">
    <property type="entry name" value="ATPASE RAVA"/>
    <property type="match status" value="1"/>
</dbReference>
<accession>A0A162QRE6</accession>
<dbReference type="STRING" id="1121326.CLMAG_57680"/>
<dbReference type="Pfam" id="PF20030">
    <property type="entry name" value="bpMoxR"/>
    <property type="match status" value="1"/>
</dbReference>
<dbReference type="RefSeq" id="WP_066630363.1">
    <property type="nucleotide sequence ID" value="NZ_FQXL01000030.1"/>
</dbReference>
<dbReference type="SUPFAM" id="SSF52540">
    <property type="entry name" value="P-loop containing nucleoside triphosphate hydrolases"/>
    <property type="match status" value="1"/>
</dbReference>
<evidence type="ECO:0000256" key="1">
    <source>
        <dbReference type="SAM" id="Coils"/>
    </source>
</evidence>
<dbReference type="GO" id="GO:0016787">
    <property type="term" value="F:hydrolase activity"/>
    <property type="evidence" value="ECO:0007669"/>
    <property type="project" value="UniProtKB-KW"/>
</dbReference>
<dbReference type="Pfam" id="PF17868">
    <property type="entry name" value="AAA_lid_8"/>
    <property type="match status" value="1"/>
</dbReference>
<dbReference type="EC" id="3.6.3.-" evidence="4"/>
<dbReference type="EMBL" id="LWAE01000013">
    <property type="protein sequence ID" value="KZL88864.1"/>
    <property type="molecule type" value="Genomic_DNA"/>
</dbReference>